<name>K2GPY1_9RHOB</name>
<dbReference type="GO" id="GO:0033014">
    <property type="term" value="P:tetrapyrrole biosynthetic process"/>
    <property type="evidence" value="ECO:0007669"/>
    <property type="project" value="InterPro"/>
</dbReference>
<dbReference type="STRING" id="1231392.OCGS_1539"/>
<dbReference type="SUPFAM" id="SSF69618">
    <property type="entry name" value="HemD-like"/>
    <property type="match status" value="1"/>
</dbReference>
<gene>
    <name evidence="3" type="ORF">OCGS_1539</name>
</gene>
<evidence type="ECO:0000256" key="1">
    <source>
        <dbReference type="SAM" id="MobiDB-lite"/>
    </source>
</evidence>
<comment type="caution">
    <text evidence="3">The sequence shown here is derived from an EMBL/GenBank/DDBJ whole genome shotgun (WGS) entry which is preliminary data.</text>
</comment>
<dbReference type="Proteomes" id="UP000006765">
    <property type="component" value="Unassembled WGS sequence"/>
</dbReference>
<sequence length="261" mass="27097">MYRAWASGCGKGSAGVAKRERPDNGRRAMTRTPSLLLTRPFAASRRTAHDLRRAGLTVPILFSPALRIVPLAGDIPARGTLIFTSEAGVAAAAARADLRGRRAVAVGDWTAAAARSAGMTCLSASGDATALSALLLSLPREPEPFVRIRGRHAAGDLAGQLKRAGIAVIETTLYDQRPCPPTDAARRAADTGRTVLPLYSPRSAAIVGSWWPHGAHDLHVVAMSDAVAVAWGATVAAVAPHPDAAAMNDAILAVAGALDLR</sequence>
<evidence type="ECO:0000313" key="3">
    <source>
        <dbReference type="EMBL" id="EKE44701.1"/>
    </source>
</evidence>
<feature type="compositionally biased region" description="Basic and acidic residues" evidence="1">
    <location>
        <begin position="17"/>
        <end position="26"/>
    </location>
</feature>
<evidence type="ECO:0000313" key="4">
    <source>
        <dbReference type="Proteomes" id="UP000006765"/>
    </source>
</evidence>
<feature type="region of interest" description="Disordered" evidence="1">
    <location>
        <begin position="1"/>
        <end position="31"/>
    </location>
</feature>
<evidence type="ECO:0000259" key="2">
    <source>
        <dbReference type="Pfam" id="PF02602"/>
    </source>
</evidence>
<protein>
    <recommendedName>
        <fullName evidence="2">Tetrapyrrole biosynthesis uroporphyrinogen III synthase domain-containing protein</fullName>
    </recommendedName>
</protein>
<keyword evidence="4" id="KW-1185">Reference proteome</keyword>
<proteinExistence type="predicted"/>
<dbReference type="CDD" id="cd06578">
    <property type="entry name" value="HemD"/>
    <property type="match status" value="1"/>
</dbReference>
<organism evidence="3 4">
    <name type="scientific">Oceaniovalibus guishaninsula JLT2003</name>
    <dbReference type="NCBI Taxonomy" id="1231392"/>
    <lineage>
        <taxon>Bacteria</taxon>
        <taxon>Pseudomonadati</taxon>
        <taxon>Pseudomonadota</taxon>
        <taxon>Alphaproteobacteria</taxon>
        <taxon>Rhodobacterales</taxon>
        <taxon>Roseobacteraceae</taxon>
        <taxon>Oceaniovalibus</taxon>
    </lineage>
</organism>
<dbReference type="InterPro" id="IPR003754">
    <property type="entry name" value="4pyrrol_synth_uPrphyn_synth"/>
</dbReference>
<dbReference type="eggNOG" id="COG1587">
    <property type="taxonomic scope" value="Bacteria"/>
</dbReference>
<dbReference type="GO" id="GO:0004852">
    <property type="term" value="F:uroporphyrinogen-III synthase activity"/>
    <property type="evidence" value="ECO:0007669"/>
    <property type="project" value="InterPro"/>
</dbReference>
<dbReference type="EMBL" id="AMGO01000021">
    <property type="protein sequence ID" value="EKE44701.1"/>
    <property type="molecule type" value="Genomic_DNA"/>
</dbReference>
<accession>K2GPY1</accession>
<reference evidence="3 4" key="1">
    <citation type="journal article" date="2012" name="J. Bacteriol.">
        <title>Draft Genome Sequence of Oceaniovalibus guishaninsula JLT2003T.</title>
        <authorList>
            <person name="Tang K."/>
            <person name="Liu K."/>
            <person name="Jiao N."/>
        </authorList>
    </citation>
    <scope>NUCLEOTIDE SEQUENCE [LARGE SCALE GENOMIC DNA]</scope>
    <source>
        <strain evidence="3 4">JLT2003</strain>
    </source>
</reference>
<dbReference type="AlphaFoldDB" id="K2GPY1"/>
<feature type="domain" description="Tetrapyrrole biosynthesis uroporphyrinogen III synthase" evidence="2">
    <location>
        <begin position="48"/>
        <end position="247"/>
    </location>
</feature>
<dbReference type="Pfam" id="PF02602">
    <property type="entry name" value="HEM4"/>
    <property type="match status" value="1"/>
</dbReference>
<dbReference type="InterPro" id="IPR036108">
    <property type="entry name" value="4pyrrol_syn_uPrphyn_synt_sf"/>
</dbReference>
<dbReference type="Gene3D" id="3.40.50.10090">
    <property type="match status" value="2"/>
</dbReference>